<evidence type="ECO:0000313" key="5">
    <source>
        <dbReference type="Proteomes" id="UP001060164"/>
    </source>
</evidence>
<dbReference type="PIRSF" id="PIRSF016838">
    <property type="entry name" value="PafC"/>
    <property type="match status" value="1"/>
</dbReference>
<evidence type="ECO:0000313" key="4">
    <source>
        <dbReference type="EMBL" id="UWP59464.1"/>
    </source>
</evidence>
<gene>
    <name evidence="4" type="ORF">NQ502_19240</name>
</gene>
<dbReference type="Pfam" id="PF08279">
    <property type="entry name" value="HTH_11"/>
    <property type="match status" value="1"/>
</dbReference>
<dbReference type="EMBL" id="CP102290">
    <property type="protein sequence ID" value="UWP59464.1"/>
    <property type="molecule type" value="Genomic_DNA"/>
</dbReference>
<dbReference type="PROSITE" id="PS51000">
    <property type="entry name" value="HTH_DEOR_2"/>
    <property type="match status" value="1"/>
</dbReference>
<dbReference type="InterPro" id="IPR028349">
    <property type="entry name" value="PafC-like"/>
</dbReference>
<dbReference type="PANTHER" id="PTHR34580">
    <property type="match status" value="1"/>
</dbReference>
<feature type="domain" description="HTH deoR-type" evidence="3">
    <location>
        <begin position="2"/>
        <end position="61"/>
    </location>
</feature>
<evidence type="ECO:0000256" key="1">
    <source>
        <dbReference type="ARBA" id="ARBA00023015"/>
    </source>
</evidence>
<dbReference type="InterPro" id="IPR051534">
    <property type="entry name" value="CBASS_pafABC_assoc_protein"/>
</dbReference>
<dbReference type="RefSeq" id="WP_028529728.1">
    <property type="nucleotide sequence ID" value="NZ_CABLBR010000032.1"/>
</dbReference>
<accession>A0ABY5VGD3</accession>
<reference evidence="4" key="1">
    <citation type="journal article" date="2022" name="Cell">
        <title>Design, construction, and in vivo augmentation of a complex gut microbiome.</title>
        <authorList>
            <person name="Cheng A.G."/>
            <person name="Ho P.Y."/>
            <person name="Aranda-Diaz A."/>
            <person name="Jain S."/>
            <person name="Yu F.B."/>
            <person name="Meng X."/>
            <person name="Wang M."/>
            <person name="Iakiviak M."/>
            <person name="Nagashima K."/>
            <person name="Zhao A."/>
            <person name="Murugkar P."/>
            <person name="Patil A."/>
            <person name="Atabakhsh K."/>
            <person name="Weakley A."/>
            <person name="Yan J."/>
            <person name="Brumbaugh A.R."/>
            <person name="Higginbottom S."/>
            <person name="Dimas A."/>
            <person name="Shiver A.L."/>
            <person name="Deutschbauer A."/>
            <person name="Neff N."/>
            <person name="Sonnenburg J.L."/>
            <person name="Huang K.C."/>
            <person name="Fischbach M.A."/>
        </authorList>
    </citation>
    <scope>NUCLEOTIDE SEQUENCE</scope>
    <source>
        <strain evidence="4">DSM 19829</strain>
    </source>
</reference>
<dbReference type="InterPro" id="IPR026881">
    <property type="entry name" value="WYL_dom"/>
</dbReference>
<sequence length="302" mass="35033">MKIERLIGILSILLQQEKVTAPYLSEKFEVSRRTINRDIEALCRAGIPIVTTQGTNGGISIMDGYRIDRTLLTASDMQAILTGLRSLDSVSGNRKMRQLMEKLSAENPDILTSNEHILIDLSSWYKSLLAPKIELIQTAIAQREKITFSYFAPVGNSIRTIEPYLLIFKWSSWYIWGRCCQKQDFRLFKLNRMLEVESLGEVYEPVPFSVPDLSPEHVTPPLISVRALFEQEMKWRLIEEYGPKCFTEREDGKLLFTFGFSDQENLFSWIFSFGDKVELLEPECLREEFVQRAEKLLQRYHT</sequence>
<dbReference type="Gene3D" id="1.10.10.10">
    <property type="entry name" value="Winged helix-like DNA-binding domain superfamily/Winged helix DNA-binding domain"/>
    <property type="match status" value="1"/>
</dbReference>
<dbReference type="InterPro" id="IPR013196">
    <property type="entry name" value="HTH_11"/>
</dbReference>
<keyword evidence="1" id="KW-0805">Transcription regulation</keyword>
<dbReference type="InterPro" id="IPR036390">
    <property type="entry name" value="WH_DNA-bd_sf"/>
</dbReference>
<evidence type="ECO:0000256" key="2">
    <source>
        <dbReference type="ARBA" id="ARBA00023163"/>
    </source>
</evidence>
<dbReference type="InterPro" id="IPR001034">
    <property type="entry name" value="DeoR_HTH"/>
</dbReference>
<dbReference type="PANTHER" id="PTHR34580:SF1">
    <property type="entry name" value="PROTEIN PAFC"/>
    <property type="match status" value="1"/>
</dbReference>
<organism evidence="4 5">
    <name type="scientific">Ruminococcus gauvreauii</name>
    <dbReference type="NCBI Taxonomy" id="438033"/>
    <lineage>
        <taxon>Bacteria</taxon>
        <taxon>Bacillati</taxon>
        <taxon>Bacillota</taxon>
        <taxon>Clostridia</taxon>
        <taxon>Eubacteriales</taxon>
        <taxon>Oscillospiraceae</taxon>
        <taxon>Ruminococcus</taxon>
    </lineage>
</organism>
<keyword evidence="2" id="KW-0804">Transcription</keyword>
<dbReference type="Proteomes" id="UP001060164">
    <property type="component" value="Chromosome"/>
</dbReference>
<proteinExistence type="predicted"/>
<name>A0ABY5VGD3_9FIRM</name>
<evidence type="ECO:0000259" key="3">
    <source>
        <dbReference type="PROSITE" id="PS51000"/>
    </source>
</evidence>
<dbReference type="Pfam" id="PF13280">
    <property type="entry name" value="WYL"/>
    <property type="match status" value="1"/>
</dbReference>
<dbReference type="InterPro" id="IPR036388">
    <property type="entry name" value="WH-like_DNA-bd_sf"/>
</dbReference>
<dbReference type="InterPro" id="IPR057727">
    <property type="entry name" value="WCX_dom"/>
</dbReference>
<dbReference type="Pfam" id="PF25583">
    <property type="entry name" value="WCX"/>
    <property type="match status" value="1"/>
</dbReference>
<dbReference type="PROSITE" id="PS52050">
    <property type="entry name" value="WYL"/>
    <property type="match status" value="1"/>
</dbReference>
<keyword evidence="5" id="KW-1185">Reference proteome</keyword>
<protein>
    <submittedName>
        <fullName evidence="4">YafY family transcriptional regulator</fullName>
    </submittedName>
</protein>
<dbReference type="SUPFAM" id="SSF46785">
    <property type="entry name" value="Winged helix' DNA-binding domain"/>
    <property type="match status" value="1"/>
</dbReference>